<sequence>MTSGEVTITVCLIHSSENHNYKPVVDHGVNLEHNVKELRPAPPFINYKYDKLKTTHQAIDQRQINLINNETEIAFFCEEDYENYKANPISS</sequence>
<proteinExistence type="inferred from homology"/>
<dbReference type="PANTHER" id="PTHR18444:SF9">
    <property type="entry name" value="UPF0538 PROTEIN C2ORF76"/>
    <property type="match status" value="1"/>
</dbReference>
<dbReference type="Pfam" id="PF10209">
    <property type="entry name" value="DUF2340"/>
    <property type="match status" value="1"/>
</dbReference>
<dbReference type="Proteomes" id="UP000645828">
    <property type="component" value="Unassembled WGS sequence"/>
</dbReference>
<name>A0A811ZLN1_NYCPR</name>
<protein>
    <submittedName>
        <fullName evidence="2">(raccoon dog) hypothetical protein</fullName>
    </submittedName>
</protein>
<dbReference type="InterPro" id="IPR018794">
    <property type="entry name" value="UPF0538"/>
</dbReference>
<organism evidence="2 3">
    <name type="scientific">Nyctereutes procyonoides</name>
    <name type="common">Raccoon dog</name>
    <name type="synonym">Canis procyonoides</name>
    <dbReference type="NCBI Taxonomy" id="34880"/>
    <lineage>
        <taxon>Eukaryota</taxon>
        <taxon>Metazoa</taxon>
        <taxon>Chordata</taxon>
        <taxon>Craniata</taxon>
        <taxon>Vertebrata</taxon>
        <taxon>Euteleostomi</taxon>
        <taxon>Mammalia</taxon>
        <taxon>Eutheria</taxon>
        <taxon>Laurasiatheria</taxon>
        <taxon>Carnivora</taxon>
        <taxon>Caniformia</taxon>
        <taxon>Canidae</taxon>
        <taxon>Nyctereutes</taxon>
    </lineage>
</organism>
<comment type="similarity">
    <text evidence="1">Belongs to the UPF0538 family.</text>
</comment>
<gene>
    <name evidence="2" type="ORF">NYPRO_LOCUS22691</name>
</gene>
<reference evidence="2" key="1">
    <citation type="submission" date="2020-12" db="EMBL/GenBank/DDBJ databases">
        <authorList>
            <consortium name="Molecular Ecology Group"/>
        </authorList>
    </citation>
    <scope>NUCLEOTIDE SEQUENCE</scope>
    <source>
        <strain evidence="2">TBG_1078</strain>
    </source>
</reference>
<dbReference type="EMBL" id="CAJHUB010000769">
    <property type="protein sequence ID" value="CAD7689897.1"/>
    <property type="molecule type" value="Genomic_DNA"/>
</dbReference>
<accession>A0A811ZLN1</accession>
<dbReference type="PANTHER" id="PTHR18444">
    <property type="entry name" value="UPF0538 FAMILY MEMBER"/>
    <property type="match status" value="1"/>
</dbReference>
<evidence type="ECO:0000256" key="1">
    <source>
        <dbReference type="ARBA" id="ARBA00007176"/>
    </source>
</evidence>
<keyword evidence="3" id="KW-1185">Reference proteome</keyword>
<comment type="caution">
    <text evidence="2">The sequence shown here is derived from an EMBL/GenBank/DDBJ whole genome shotgun (WGS) entry which is preliminary data.</text>
</comment>
<dbReference type="AlphaFoldDB" id="A0A811ZLN1"/>
<evidence type="ECO:0000313" key="3">
    <source>
        <dbReference type="Proteomes" id="UP000645828"/>
    </source>
</evidence>
<evidence type="ECO:0000313" key="2">
    <source>
        <dbReference type="EMBL" id="CAD7689897.1"/>
    </source>
</evidence>